<evidence type="ECO:0000313" key="9">
    <source>
        <dbReference type="EMBL" id="MYH61321.1"/>
    </source>
</evidence>
<dbReference type="GO" id="GO:0055085">
    <property type="term" value="P:transmembrane transport"/>
    <property type="evidence" value="ECO:0007669"/>
    <property type="project" value="InterPro"/>
</dbReference>
<evidence type="ECO:0000256" key="2">
    <source>
        <dbReference type="ARBA" id="ARBA00022448"/>
    </source>
</evidence>
<dbReference type="GO" id="GO:0005886">
    <property type="term" value="C:plasma membrane"/>
    <property type="evidence" value="ECO:0007669"/>
    <property type="project" value="UniProtKB-SubCell"/>
</dbReference>
<evidence type="ECO:0000256" key="3">
    <source>
        <dbReference type="ARBA" id="ARBA00022475"/>
    </source>
</evidence>
<keyword evidence="2" id="KW-0813">Transport</keyword>
<sequence length="166" mass="19214">MFGQQNLSTRRIILAWLLVTPVVLWRLLTSVYPFLRTFYISFFDNSPVRRTFDFVGLDNYMALTRDANVDATLTFTLFFTVTSVALQVVLGLAIAELLNQRFKMRNFTRAVNLLPWAMAPIVIATAARWIFHQDYGLINDIIWRISGERPLWLVNFTTARFAVTIT</sequence>
<feature type="transmembrane region" description="Helical" evidence="7">
    <location>
        <begin position="110"/>
        <end position="131"/>
    </location>
</feature>
<comment type="caution">
    <text evidence="9">The sequence shown here is derived from an EMBL/GenBank/DDBJ whole genome shotgun (WGS) entry which is preliminary data.</text>
</comment>
<keyword evidence="4 7" id="KW-0812">Transmembrane</keyword>
<organism evidence="9">
    <name type="scientific">Caldilineaceae bacterium SB0675_bin_29</name>
    <dbReference type="NCBI Taxonomy" id="2605266"/>
    <lineage>
        <taxon>Bacteria</taxon>
        <taxon>Bacillati</taxon>
        <taxon>Chloroflexota</taxon>
        <taxon>Caldilineae</taxon>
        <taxon>Caldilineales</taxon>
        <taxon>Caldilineaceae</taxon>
    </lineage>
</organism>
<dbReference type="PROSITE" id="PS50928">
    <property type="entry name" value="ABC_TM1"/>
    <property type="match status" value="1"/>
</dbReference>
<reference evidence="9" key="1">
    <citation type="submission" date="2019-09" db="EMBL/GenBank/DDBJ databases">
        <title>Characterisation of the sponge microbiome using genome-centric metagenomics.</title>
        <authorList>
            <person name="Engelberts J.P."/>
            <person name="Robbins S.J."/>
            <person name="De Goeij J.M."/>
            <person name="Aranda M."/>
            <person name="Bell S.C."/>
            <person name="Webster N.S."/>
        </authorList>
    </citation>
    <scope>NUCLEOTIDE SEQUENCE</scope>
    <source>
        <strain evidence="9">SB0675_bin_29</strain>
    </source>
</reference>
<dbReference type="InterPro" id="IPR035906">
    <property type="entry name" value="MetI-like_sf"/>
</dbReference>
<evidence type="ECO:0000256" key="6">
    <source>
        <dbReference type="ARBA" id="ARBA00023136"/>
    </source>
</evidence>
<feature type="domain" description="ABC transmembrane type-1" evidence="8">
    <location>
        <begin position="73"/>
        <end position="166"/>
    </location>
</feature>
<evidence type="ECO:0000256" key="5">
    <source>
        <dbReference type="ARBA" id="ARBA00022989"/>
    </source>
</evidence>
<evidence type="ECO:0000256" key="7">
    <source>
        <dbReference type="SAM" id="Phobius"/>
    </source>
</evidence>
<keyword evidence="3" id="KW-1003">Cell membrane</keyword>
<dbReference type="Gene3D" id="1.10.3720.10">
    <property type="entry name" value="MetI-like"/>
    <property type="match status" value="1"/>
</dbReference>
<gene>
    <name evidence="9" type="ORF">F4148_06040</name>
</gene>
<evidence type="ECO:0000256" key="1">
    <source>
        <dbReference type="ARBA" id="ARBA00004651"/>
    </source>
</evidence>
<accession>A0A6B1FZJ3</accession>
<name>A0A6B1FZJ3_9CHLR</name>
<evidence type="ECO:0000259" key="8">
    <source>
        <dbReference type="PROSITE" id="PS50928"/>
    </source>
</evidence>
<dbReference type="PANTHER" id="PTHR43005">
    <property type="entry name" value="BLR7065 PROTEIN"/>
    <property type="match status" value="1"/>
</dbReference>
<dbReference type="AlphaFoldDB" id="A0A6B1FZJ3"/>
<protein>
    <submittedName>
        <fullName evidence="9">Sugar ABC transporter permease</fullName>
    </submittedName>
</protein>
<comment type="subcellular location">
    <subcellularLocation>
        <location evidence="1">Cell membrane</location>
        <topology evidence="1">Multi-pass membrane protein</topology>
    </subcellularLocation>
</comment>
<feature type="transmembrane region" description="Helical" evidence="7">
    <location>
        <begin position="75"/>
        <end position="98"/>
    </location>
</feature>
<keyword evidence="5 7" id="KW-1133">Transmembrane helix</keyword>
<feature type="transmembrane region" description="Helical" evidence="7">
    <location>
        <begin position="12"/>
        <end position="35"/>
    </location>
</feature>
<dbReference type="InterPro" id="IPR000515">
    <property type="entry name" value="MetI-like"/>
</dbReference>
<evidence type="ECO:0000256" key="4">
    <source>
        <dbReference type="ARBA" id="ARBA00022692"/>
    </source>
</evidence>
<dbReference type="SUPFAM" id="SSF161098">
    <property type="entry name" value="MetI-like"/>
    <property type="match status" value="1"/>
</dbReference>
<proteinExistence type="predicted"/>
<feature type="non-terminal residue" evidence="9">
    <location>
        <position position="166"/>
    </location>
</feature>
<dbReference type="PANTHER" id="PTHR43005:SF1">
    <property type="entry name" value="SPERMIDINE_PUTRESCINE TRANSPORT SYSTEM PERMEASE PROTEIN"/>
    <property type="match status" value="1"/>
</dbReference>
<keyword evidence="6 7" id="KW-0472">Membrane</keyword>
<dbReference type="EMBL" id="VYDA01000228">
    <property type="protein sequence ID" value="MYH61321.1"/>
    <property type="molecule type" value="Genomic_DNA"/>
</dbReference>